<evidence type="ECO:0000313" key="1">
    <source>
        <dbReference type="Proteomes" id="UP000887565"/>
    </source>
</evidence>
<reference evidence="2" key="1">
    <citation type="submission" date="2022-11" db="UniProtKB">
        <authorList>
            <consortium name="WormBaseParasite"/>
        </authorList>
    </citation>
    <scope>IDENTIFICATION</scope>
</reference>
<keyword evidence="1" id="KW-1185">Reference proteome</keyword>
<organism evidence="1 2">
    <name type="scientific">Romanomermis culicivorax</name>
    <name type="common">Nematode worm</name>
    <dbReference type="NCBI Taxonomy" id="13658"/>
    <lineage>
        <taxon>Eukaryota</taxon>
        <taxon>Metazoa</taxon>
        <taxon>Ecdysozoa</taxon>
        <taxon>Nematoda</taxon>
        <taxon>Enoplea</taxon>
        <taxon>Dorylaimia</taxon>
        <taxon>Mermithida</taxon>
        <taxon>Mermithoidea</taxon>
        <taxon>Mermithidae</taxon>
        <taxon>Romanomermis</taxon>
    </lineage>
</organism>
<dbReference type="AlphaFoldDB" id="A0A915HY35"/>
<name>A0A915HY35_ROMCU</name>
<dbReference type="WBParaSite" id="nRc.2.0.1.t06196-RA">
    <property type="protein sequence ID" value="nRc.2.0.1.t06196-RA"/>
    <property type="gene ID" value="nRc.2.0.1.g06196"/>
</dbReference>
<evidence type="ECO:0000313" key="2">
    <source>
        <dbReference type="WBParaSite" id="nRc.2.0.1.t06196-RA"/>
    </source>
</evidence>
<dbReference type="Proteomes" id="UP000887565">
    <property type="component" value="Unplaced"/>
</dbReference>
<protein>
    <submittedName>
        <fullName evidence="2">Uncharacterized protein</fullName>
    </submittedName>
</protein>
<sequence length="69" mass="8092">MVQVGIDQNFAQRSHYTTIRLLLVQETLKLFQTEPTTSPKSLNPIVDHYRSMSLWNRSPEQCKRKFGVQ</sequence>
<proteinExistence type="predicted"/>
<accession>A0A915HY35</accession>